<feature type="compositionally biased region" description="Low complexity" evidence="1">
    <location>
        <begin position="150"/>
        <end position="160"/>
    </location>
</feature>
<evidence type="ECO:0000313" key="2">
    <source>
        <dbReference type="EMBL" id="SIR93049.1"/>
    </source>
</evidence>
<dbReference type="Proteomes" id="UP000185936">
    <property type="component" value="Unassembled WGS sequence"/>
</dbReference>
<sequence>MSTEPTEPFPEIDPDPDAVLAAFDVDSPHDLAAAGGAHEPTRDDRVDADDTTAADLFADLQDVDPEPQPVAAADGGDPSPGDDTEVNPTDDTDESTTQAAADLEFEFVGDSAVTVRDDGDVIDETAADLRALTTTATAAATDADPDRSAQTDPDTDATADLNLVGPEPTPTRVANERFNSADVDGR</sequence>
<dbReference type="RefSeq" id="WP_076608860.1">
    <property type="nucleotide sequence ID" value="NZ_FTNR01000005.1"/>
</dbReference>
<feature type="compositionally biased region" description="Low complexity" evidence="1">
    <location>
        <begin position="69"/>
        <end position="79"/>
    </location>
</feature>
<evidence type="ECO:0000313" key="3">
    <source>
        <dbReference type="Proteomes" id="UP000185936"/>
    </source>
</evidence>
<dbReference type="AlphaFoldDB" id="A0A1N7EY90"/>
<organism evidence="2 3">
    <name type="scientific">Natronorubrum thiooxidans</name>
    <dbReference type="NCBI Taxonomy" id="308853"/>
    <lineage>
        <taxon>Archaea</taxon>
        <taxon>Methanobacteriati</taxon>
        <taxon>Methanobacteriota</taxon>
        <taxon>Stenosarchaea group</taxon>
        <taxon>Halobacteria</taxon>
        <taxon>Halobacteriales</taxon>
        <taxon>Natrialbaceae</taxon>
        <taxon>Natronorubrum</taxon>
    </lineage>
</organism>
<accession>A0A1N7EY90</accession>
<protein>
    <submittedName>
        <fullName evidence="2">Uncharacterized protein</fullName>
    </submittedName>
</protein>
<name>A0A1N7EY90_9EURY</name>
<dbReference type="EMBL" id="FTNR01000005">
    <property type="protein sequence ID" value="SIR93049.1"/>
    <property type="molecule type" value="Genomic_DNA"/>
</dbReference>
<gene>
    <name evidence="2" type="ORF">SAMN05421752_105172</name>
</gene>
<proteinExistence type="predicted"/>
<feature type="region of interest" description="Disordered" evidence="1">
    <location>
        <begin position="136"/>
        <end position="186"/>
    </location>
</feature>
<feature type="compositionally biased region" description="Acidic residues" evidence="1">
    <location>
        <begin position="80"/>
        <end position="94"/>
    </location>
</feature>
<dbReference type="STRING" id="308853.SAMN05421752_105172"/>
<dbReference type="OrthoDB" id="188373at2157"/>
<feature type="region of interest" description="Disordered" evidence="1">
    <location>
        <begin position="30"/>
        <end position="100"/>
    </location>
</feature>
<evidence type="ECO:0000256" key="1">
    <source>
        <dbReference type="SAM" id="MobiDB-lite"/>
    </source>
</evidence>
<reference evidence="3" key="1">
    <citation type="submission" date="2017-01" db="EMBL/GenBank/DDBJ databases">
        <authorList>
            <person name="Varghese N."/>
            <person name="Submissions S."/>
        </authorList>
    </citation>
    <scope>NUCLEOTIDE SEQUENCE [LARGE SCALE GENOMIC DNA]</scope>
    <source>
        <strain evidence="3">type strain: HArc-</strain>
    </source>
</reference>
<keyword evidence="3" id="KW-1185">Reference proteome</keyword>